<dbReference type="EMBL" id="JBHSMD010000006">
    <property type="protein sequence ID" value="MFC5494763.1"/>
    <property type="molecule type" value="Genomic_DNA"/>
</dbReference>
<keyword evidence="1" id="KW-0812">Transmembrane</keyword>
<feature type="transmembrane region" description="Helical" evidence="1">
    <location>
        <begin position="109"/>
        <end position="142"/>
    </location>
</feature>
<evidence type="ECO:0000313" key="2">
    <source>
        <dbReference type="EMBL" id="MFC5494763.1"/>
    </source>
</evidence>
<organism evidence="2 3">
    <name type="scientific">Nocardioides caricicola</name>
    <dbReference type="NCBI Taxonomy" id="634770"/>
    <lineage>
        <taxon>Bacteria</taxon>
        <taxon>Bacillati</taxon>
        <taxon>Actinomycetota</taxon>
        <taxon>Actinomycetes</taxon>
        <taxon>Propionibacteriales</taxon>
        <taxon>Nocardioidaceae</taxon>
        <taxon>Nocardioides</taxon>
    </lineage>
</organism>
<feature type="transmembrane region" description="Helical" evidence="1">
    <location>
        <begin position="162"/>
        <end position="189"/>
    </location>
</feature>
<keyword evidence="3" id="KW-1185">Reference proteome</keyword>
<keyword evidence="1" id="KW-0472">Membrane</keyword>
<gene>
    <name evidence="2" type="ORF">ACFPKY_16740</name>
</gene>
<feature type="transmembrane region" description="Helical" evidence="1">
    <location>
        <begin position="67"/>
        <end position="88"/>
    </location>
</feature>
<evidence type="ECO:0000256" key="1">
    <source>
        <dbReference type="SAM" id="Phobius"/>
    </source>
</evidence>
<proteinExistence type="predicted"/>
<dbReference type="RefSeq" id="WP_345176177.1">
    <property type="nucleotide sequence ID" value="NZ_BAABFQ010000005.1"/>
</dbReference>
<feature type="transmembrane region" description="Helical" evidence="1">
    <location>
        <begin position="234"/>
        <end position="256"/>
    </location>
</feature>
<evidence type="ECO:0000313" key="3">
    <source>
        <dbReference type="Proteomes" id="UP001595956"/>
    </source>
</evidence>
<sequence>MSAMTLDVSGTRKTSFWRLARVELRKSYDTRAGFWLLVSIGLIVLAAEVIVLAVTTVQDEPISWGDFIGVAAFLTSFLLPVLGIMVLTTEWSQRSAMVTFSLEPRRPLVIAAKAFVGVLLTLATVAVSVVIGLVCTLIYGLIEGGADWSFGWPDMFAFLVTQVLAMLGGFALAALLLNTPAAIVAFFVYKWVLPPLFFAGAALMGWFDSLAPWIDFQSSQEAIWDWSSSGEDWAQLVVSGIIWLGIPLAIGIRRVLRAEVK</sequence>
<feature type="transmembrane region" description="Helical" evidence="1">
    <location>
        <begin position="34"/>
        <end position="55"/>
    </location>
</feature>
<name>A0ABW0N4L9_9ACTN</name>
<reference evidence="3" key="1">
    <citation type="journal article" date="2019" name="Int. J. Syst. Evol. Microbiol.">
        <title>The Global Catalogue of Microorganisms (GCM) 10K type strain sequencing project: providing services to taxonomists for standard genome sequencing and annotation.</title>
        <authorList>
            <consortium name="The Broad Institute Genomics Platform"/>
            <consortium name="The Broad Institute Genome Sequencing Center for Infectious Disease"/>
            <person name="Wu L."/>
            <person name="Ma J."/>
        </authorList>
    </citation>
    <scope>NUCLEOTIDE SEQUENCE [LARGE SCALE GENOMIC DNA]</scope>
    <source>
        <strain evidence="3">KACC 13778</strain>
    </source>
</reference>
<accession>A0ABW0N4L9</accession>
<dbReference type="Proteomes" id="UP001595956">
    <property type="component" value="Unassembled WGS sequence"/>
</dbReference>
<comment type="caution">
    <text evidence="2">The sequence shown here is derived from an EMBL/GenBank/DDBJ whole genome shotgun (WGS) entry which is preliminary data.</text>
</comment>
<keyword evidence="1" id="KW-1133">Transmembrane helix</keyword>
<protein>
    <submittedName>
        <fullName evidence="2">ABC transporter permease</fullName>
    </submittedName>
</protein>